<dbReference type="Pfam" id="PF11772">
    <property type="entry name" value="EpuA"/>
    <property type="match status" value="1"/>
</dbReference>
<dbReference type="EMBL" id="JAGYPE020000036">
    <property type="protein sequence ID" value="MCH6267428.1"/>
    <property type="molecule type" value="Genomic_DNA"/>
</dbReference>
<accession>A0A942YE43</accession>
<evidence type="ECO:0000256" key="1">
    <source>
        <dbReference type="SAM" id="MobiDB-lite"/>
    </source>
</evidence>
<feature type="transmembrane region" description="Helical" evidence="2">
    <location>
        <begin position="56"/>
        <end position="82"/>
    </location>
</feature>
<organism evidence="3">
    <name type="scientific">Neobacillus citreus</name>
    <dbReference type="NCBI Taxonomy" id="2833578"/>
    <lineage>
        <taxon>Bacteria</taxon>
        <taxon>Bacillati</taxon>
        <taxon>Bacillota</taxon>
        <taxon>Bacilli</taxon>
        <taxon>Bacillales</taxon>
        <taxon>Bacillaceae</taxon>
        <taxon>Neobacillus</taxon>
    </lineage>
</organism>
<keyword evidence="3" id="KW-0804">Transcription</keyword>
<reference evidence="3" key="1">
    <citation type="submission" date="2021-05" db="EMBL/GenBank/DDBJ databases">
        <title>Novel Bacillus species.</title>
        <authorList>
            <person name="Liu G."/>
        </authorList>
    </citation>
    <scope>NUCLEOTIDE SEQUENCE</scope>
    <source>
        <strain evidence="3 5">FJAT-50051</strain>
    </source>
</reference>
<name>A0A942YE43_9BACI</name>
<keyword evidence="5" id="KW-1185">Reference proteome</keyword>
<keyword evidence="3" id="KW-0240">DNA-directed RNA polymerase</keyword>
<proteinExistence type="predicted"/>
<dbReference type="InterPro" id="IPR024596">
    <property type="entry name" value="RNApol_su_b/EpuA"/>
</dbReference>
<protein>
    <submittedName>
        <fullName evidence="3">DNA-directed RNA polymerase subunit beta</fullName>
    </submittedName>
</protein>
<sequence>MSLNNVEQQQFQSREEYKKAKTDALQKVDTASVKERKTAEAEPQNHARIRVRLIPIWLRLVLLVVFVFVSLVAGAAVGYGILGGGNAADVFKQSTWTHIQDLVDKK</sequence>
<keyword evidence="2" id="KW-1133">Transmembrane helix</keyword>
<evidence type="ECO:0000256" key="2">
    <source>
        <dbReference type="SAM" id="Phobius"/>
    </source>
</evidence>
<evidence type="ECO:0000313" key="5">
    <source>
        <dbReference type="Proteomes" id="UP000677265"/>
    </source>
</evidence>
<dbReference type="GO" id="GO:0000428">
    <property type="term" value="C:DNA-directed RNA polymerase complex"/>
    <property type="evidence" value="ECO:0007669"/>
    <property type="project" value="UniProtKB-KW"/>
</dbReference>
<dbReference type="Proteomes" id="UP000677265">
    <property type="component" value="Unassembled WGS sequence"/>
</dbReference>
<feature type="region of interest" description="Disordered" evidence="1">
    <location>
        <begin position="1"/>
        <end position="23"/>
    </location>
</feature>
<evidence type="ECO:0000313" key="4">
    <source>
        <dbReference type="EMBL" id="MCH6267428.1"/>
    </source>
</evidence>
<dbReference type="AlphaFoldDB" id="A0A942YE43"/>
<gene>
    <name evidence="4" type="ORF">KHB02_018055</name>
    <name evidence="3" type="ORF">KHB02_43385</name>
</gene>
<feature type="compositionally biased region" description="Basic and acidic residues" evidence="1">
    <location>
        <begin position="13"/>
        <end position="23"/>
    </location>
</feature>
<keyword evidence="2" id="KW-0472">Membrane</keyword>
<feature type="compositionally biased region" description="Polar residues" evidence="1">
    <location>
        <begin position="1"/>
        <end position="12"/>
    </location>
</feature>
<evidence type="ECO:0000313" key="3">
    <source>
        <dbReference type="EMBL" id="MBS4188226.1"/>
    </source>
</evidence>
<dbReference type="RefSeq" id="WP_213148015.1">
    <property type="nucleotide sequence ID" value="NZ_JAGYPE020000036.1"/>
</dbReference>
<keyword evidence="2" id="KW-0812">Transmembrane</keyword>
<dbReference type="EMBL" id="JAGYPE010000010">
    <property type="protein sequence ID" value="MBS4188226.1"/>
    <property type="molecule type" value="Genomic_DNA"/>
</dbReference>
<comment type="caution">
    <text evidence="3">The sequence shown here is derived from an EMBL/GenBank/DDBJ whole genome shotgun (WGS) entry which is preliminary data.</text>
</comment>